<accession>A0A0G0JCQ0</accession>
<reference evidence="3 4" key="1">
    <citation type="journal article" date="2015" name="Nature">
        <title>rRNA introns, odd ribosomes, and small enigmatic genomes across a large radiation of phyla.</title>
        <authorList>
            <person name="Brown C.T."/>
            <person name="Hug L.A."/>
            <person name="Thomas B.C."/>
            <person name="Sharon I."/>
            <person name="Castelle C.J."/>
            <person name="Singh A."/>
            <person name="Wilkins M.J."/>
            <person name="Williams K.H."/>
            <person name="Banfield J.F."/>
        </authorList>
    </citation>
    <scope>NUCLEOTIDE SEQUENCE [LARGE SCALE GENOMIC DNA]</scope>
</reference>
<keyword evidence="1" id="KW-0804">Transcription</keyword>
<evidence type="ECO:0000259" key="2">
    <source>
        <dbReference type="Pfam" id="PF02381"/>
    </source>
</evidence>
<dbReference type="CDD" id="cd16321">
    <property type="entry name" value="MraZ_C"/>
    <property type="match status" value="1"/>
</dbReference>
<evidence type="ECO:0000256" key="1">
    <source>
        <dbReference type="HAMAP-Rule" id="MF_01008"/>
    </source>
</evidence>
<comment type="subcellular location">
    <subcellularLocation>
        <location evidence="1">Cytoplasm</location>
        <location evidence="1">Nucleoid</location>
    </subcellularLocation>
</comment>
<dbReference type="InterPro" id="IPR020603">
    <property type="entry name" value="MraZ_dom"/>
</dbReference>
<protein>
    <recommendedName>
        <fullName evidence="1">Transcriptional regulator MraZ</fullName>
    </recommendedName>
</protein>
<dbReference type="NCBIfam" id="TIGR00242">
    <property type="entry name" value="division/cell wall cluster transcriptional repressor MraZ"/>
    <property type="match status" value="1"/>
</dbReference>
<comment type="caution">
    <text evidence="3">The sequence shown here is derived from an EMBL/GenBank/DDBJ whole genome shotgun (WGS) entry which is preliminary data.</text>
</comment>
<dbReference type="GO" id="GO:0003700">
    <property type="term" value="F:DNA-binding transcription factor activity"/>
    <property type="evidence" value="ECO:0007669"/>
    <property type="project" value="UniProtKB-UniRule"/>
</dbReference>
<feature type="domain" description="MraZ" evidence="2">
    <location>
        <begin position="1"/>
        <end position="70"/>
    </location>
</feature>
<keyword evidence="1" id="KW-0963">Cytoplasm</keyword>
<dbReference type="Proteomes" id="UP000034852">
    <property type="component" value="Unassembled WGS sequence"/>
</dbReference>
<dbReference type="InterPro" id="IPR003444">
    <property type="entry name" value="MraZ"/>
</dbReference>
<dbReference type="PANTHER" id="PTHR34701">
    <property type="entry name" value="TRANSCRIPTIONAL REGULATOR MRAZ"/>
    <property type="match status" value="1"/>
</dbReference>
<dbReference type="PANTHER" id="PTHR34701:SF1">
    <property type="entry name" value="TRANSCRIPTIONAL REGULATOR MRAZ"/>
    <property type="match status" value="1"/>
</dbReference>
<dbReference type="EMBL" id="LBTH01000054">
    <property type="protein sequence ID" value="KKQ34559.1"/>
    <property type="molecule type" value="Genomic_DNA"/>
</dbReference>
<dbReference type="HAMAP" id="MF_01008">
    <property type="entry name" value="MraZ"/>
    <property type="match status" value="1"/>
</dbReference>
<keyword evidence="1" id="KW-0238">DNA-binding</keyword>
<dbReference type="AlphaFoldDB" id="A0A0G0JCQ0"/>
<comment type="similarity">
    <text evidence="1">Belongs to the MraZ family.</text>
</comment>
<dbReference type="CDD" id="cd16320">
    <property type="entry name" value="MraZ_N"/>
    <property type="match status" value="1"/>
</dbReference>
<dbReference type="InterPro" id="IPR035644">
    <property type="entry name" value="MraZ_C"/>
</dbReference>
<keyword evidence="1" id="KW-0805">Transcription regulation</keyword>
<evidence type="ECO:0000313" key="3">
    <source>
        <dbReference type="EMBL" id="KKQ34559.1"/>
    </source>
</evidence>
<gene>
    <name evidence="1" type="primary">mraZ</name>
    <name evidence="3" type="ORF">US52_C0054G0006</name>
</gene>
<dbReference type="GO" id="GO:0009295">
    <property type="term" value="C:nucleoid"/>
    <property type="evidence" value="ECO:0007669"/>
    <property type="project" value="UniProtKB-SubCell"/>
</dbReference>
<dbReference type="GO" id="GO:0000976">
    <property type="term" value="F:transcription cis-regulatory region binding"/>
    <property type="evidence" value="ECO:0007669"/>
    <property type="project" value="TreeGrafter"/>
</dbReference>
<dbReference type="Gene3D" id="3.40.1550.20">
    <property type="entry name" value="Transcriptional regulator MraZ domain"/>
    <property type="match status" value="1"/>
</dbReference>
<dbReference type="InterPro" id="IPR038619">
    <property type="entry name" value="MraZ_sf"/>
</dbReference>
<proteinExistence type="inferred from homology"/>
<dbReference type="InterPro" id="IPR037914">
    <property type="entry name" value="SpoVT-AbrB_sf"/>
</dbReference>
<feature type="domain" description="MraZ" evidence="2">
    <location>
        <begin position="74"/>
        <end position="137"/>
    </location>
</feature>
<dbReference type="InterPro" id="IPR035642">
    <property type="entry name" value="MraZ_N"/>
</dbReference>
<evidence type="ECO:0000313" key="4">
    <source>
        <dbReference type="Proteomes" id="UP000034852"/>
    </source>
</evidence>
<organism evidence="3 4">
    <name type="scientific">candidate division WS6 bacterium GW2011_GWA2_37_6</name>
    <dbReference type="NCBI Taxonomy" id="1619087"/>
    <lineage>
        <taxon>Bacteria</taxon>
        <taxon>Candidatus Dojkabacteria</taxon>
    </lineage>
</organism>
<sequence>MLIGEYRAKLGQKNRTALPKVLKQGLGEELIITRGYEGCLIMVDKAKWNKLIKLIEVRPLTKLDVRNTKRFLVGSASEVKLDEQARFVIPEALIKYAHLENEIIFVAILDWVELWDAETWEKKIDIIAKESADIAERLSELTKLTEIK</sequence>
<dbReference type="Pfam" id="PF02381">
    <property type="entry name" value="MraZ"/>
    <property type="match status" value="2"/>
</dbReference>
<dbReference type="GO" id="GO:0005737">
    <property type="term" value="C:cytoplasm"/>
    <property type="evidence" value="ECO:0007669"/>
    <property type="project" value="UniProtKB-UniRule"/>
</dbReference>
<comment type="subunit">
    <text evidence="1">Forms oligomers.</text>
</comment>
<dbReference type="GO" id="GO:2000143">
    <property type="term" value="P:negative regulation of DNA-templated transcription initiation"/>
    <property type="evidence" value="ECO:0007669"/>
    <property type="project" value="TreeGrafter"/>
</dbReference>
<dbReference type="SUPFAM" id="SSF89447">
    <property type="entry name" value="AbrB/MazE/MraZ-like"/>
    <property type="match status" value="1"/>
</dbReference>
<name>A0A0G0JCQ0_9BACT</name>